<dbReference type="RefSeq" id="WP_188407191.1">
    <property type="nucleotide sequence ID" value="NZ_BMGL01000018.1"/>
</dbReference>
<organism evidence="2 3">
    <name type="scientific">Psychroflexus salis</name>
    <dbReference type="NCBI Taxonomy" id="1526574"/>
    <lineage>
        <taxon>Bacteria</taxon>
        <taxon>Pseudomonadati</taxon>
        <taxon>Bacteroidota</taxon>
        <taxon>Flavobacteriia</taxon>
        <taxon>Flavobacteriales</taxon>
        <taxon>Flavobacteriaceae</taxon>
        <taxon>Psychroflexus</taxon>
    </lineage>
</organism>
<reference evidence="2 3" key="1">
    <citation type="journal article" date="2014" name="Int. J. Syst. Evol. Microbiol.">
        <title>Complete genome sequence of Corynebacterium casei LMG S-19264T (=DSM 44701T), isolated from a smear-ripened cheese.</title>
        <authorList>
            <consortium name="US DOE Joint Genome Institute (JGI-PGF)"/>
            <person name="Walter F."/>
            <person name="Albersmeier A."/>
            <person name="Kalinowski J."/>
            <person name="Ruckert C."/>
        </authorList>
    </citation>
    <scope>NUCLEOTIDE SEQUENCE [LARGE SCALE GENOMIC DNA]</scope>
    <source>
        <strain evidence="2 3">CGMCC 1.12925</strain>
    </source>
</reference>
<accession>A0A917A2A8</accession>
<comment type="caution">
    <text evidence="2">The sequence shown here is derived from an EMBL/GenBank/DDBJ whole genome shotgun (WGS) entry which is preliminary data.</text>
</comment>
<dbReference type="EMBL" id="BMGL01000018">
    <property type="protein sequence ID" value="GGE22912.1"/>
    <property type="molecule type" value="Genomic_DNA"/>
</dbReference>
<protein>
    <submittedName>
        <fullName evidence="2">Uncharacterized protein</fullName>
    </submittedName>
</protein>
<evidence type="ECO:0000313" key="3">
    <source>
        <dbReference type="Proteomes" id="UP000599688"/>
    </source>
</evidence>
<keyword evidence="1" id="KW-1133">Transmembrane helix</keyword>
<dbReference type="Proteomes" id="UP000599688">
    <property type="component" value="Unassembled WGS sequence"/>
</dbReference>
<gene>
    <name evidence="2" type="ORF">GCM10010831_24770</name>
</gene>
<feature type="transmembrane region" description="Helical" evidence="1">
    <location>
        <begin position="116"/>
        <end position="134"/>
    </location>
</feature>
<dbReference type="AlphaFoldDB" id="A0A917A2A8"/>
<evidence type="ECO:0000313" key="2">
    <source>
        <dbReference type="EMBL" id="GGE22912.1"/>
    </source>
</evidence>
<name>A0A917A2A8_9FLAO</name>
<keyword evidence="3" id="KW-1185">Reference proteome</keyword>
<evidence type="ECO:0000256" key="1">
    <source>
        <dbReference type="SAM" id="Phobius"/>
    </source>
</evidence>
<sequence>MFKNKKELKFLNDILETLLSEESNLLSFEDLVTKLNLDKDTWTLNGYKATFVDVGIKDYELYPRLYLALDYLVGEKYIYQIGQKFKISYFGILKIKTNSFTQEYNNKLWGSPRERLVLFILLLSLLINFFGIFFC</sequence>
<proteinExistence type="predicted"/>
<keyword evidence="1" id="KW-0472">Membrane</keyword>
<keyword evidence="1" id="KW-0812">Transmembrane</keyword>